<keyword evidence="4" id="KW-0378">Hydrolase</keyword>
<dbReference type="EMBL" id="JBHSPX010000002">
    <property type="protein sequence ID" value="MFC6061745.1"/>
    <property type="molecule type" value="Genomic_DNA"/>
</dbReference>
<comment type="caution">
    <text evidence="4">The sequence shown here is derived from an EMBL/GenBank/DDBJ whole genome shotgun (WGS) entry which is preliminary data.</text>
</comment>
<dbReference type="InterPro" id="IPR036680">
    <property type="entry name" value="SPOR-like_sf"/>
</dbReference>
<dbReference type="PANTHER" id="PTHR40446:SF2">
    <property type="entry name" value="N-ACETYLGLUCOSAMINE-1-PHOSPHODIESTER ALPHA-N-ACETYLGLUCOSAMINIDASE"/>
    <property type="match status" value="1"/>
</dbReference>
<keyword evidence="5" id="KW-1185">Reference proteome</keyword>
<protein>
    <submittedName>
        <fullName evidence="4">Phosphodiester glycosidase family protein</fullName>
    </submittedName>
</protein>
<sequence length="525" mass="54279">MPHPRTPLSPALTTVLAGTLAATFVIPGAAVRPADAAAPATFSLPKKYDDWQHDRLAPGVDLYQGMLAGRPGADHWTVTVRKDGAVLHSRETADALADGLRAAGFAPRTEEVHWPAGSDRRGTVGVRVRTGTYGGRDQADNARKELAAAGFDAVSEWTGGDGTPGTGLARVKVAVIDPRAYRGRLDAGYGTAVAGREKVTDMAARANALLAVNAGFFVMEEKDGVPGAAAGIAAYNGRLQSAATNGRIAAVLRGDGLHPEFRHLRTESKVTAGGATEPVDGINRVPGKVRNCGGTGGDVPTERPQHDVTCTDPDEIVRFTPELGDATPAGPGVEAVLNGEGLVQTLRPRGGPVPEGGTVLAGIGAGEGWLRDHAAPGSAVRLDEKITDTDGRPVRLTAQDDIVNGGPELVRDGRVAVDYAADGIEHAGDRSFAYTWGIRRNPRMVLGTDRAGRVILLTSAGRQPGYSDGLGLNEAAALIKSLGATQAMNLDGGGSVGMAVDGRLITTPSDATGERAVGDALLLTR</sequence>
<accession>A0ABW1MEM6</accession>
<dbReference type="PANTHER" id="PTHR40446">
    <property type="entry name" value="N-ACETYLGLUCOSAMINE-1-PHOSPHODIESTER ALPHA-N-ACETYLGLUCOSAMINIDASE"/>
    <property type="match status" value="1"/>
</dbReference>
<dbReference type="Proteomes" id="UP001596139">
    <property type="component" value="Unassembled WGS sequence"/>
</dbReference>
<dbReference type="Pfam" id="PF05036">
    <property type="entry name" value="SPOR"/>
    <property type="match status" value="1"/>
</dbReference>
<organism evidence="4 5">
    <name type="scientific">Streptomyces ochraceiscleroticus</name>
    <dbReference type="NCBI Taxonomy" id="47761"/>
    <lineage>
        <taxon>Bacteria</taxon>
        <taxon>Bacillati</taxon>
        <taxon>Actinomycetota</taxon>
        <taxon>Actinomycetes</taxon>
        <taxon>Kitasatosporales</taxon>
        <taxon>Streptomycetaceae</taxon>
        <taxon>Streptomyces</taxon>
    </lineage>
</organism>
<keyword evidence="4" id="KW-0326">Glycosidase</keyword>
<name>A0ABW1MEM6_9ACTN</name>
<proteinExistence type="predicted"/>
<dbReference type="InterPro" id="IPR007730">
    <property type="entry name" value="SPOR-like_dom"/>
</dbReference>
<dbReference type="InterPro" id="IPR018711">
    <property type="entry name" value="NAGPA"/>
</dbReference>
<evidence type="ECO:0000313" key="5">
    <source>
        <dbReference type="Proteomes" id="UP001596139"/>
    </source>
</evidence>
<dbReference type="GO" id="GO:0016798">
    <property type="term" value="F:hydrolase activity, acting on glycosyl bonds"/>
    <property type="evidence" value="ECO:0007669"/>
    <property type="project" value="UniProtKB-KW"/>
</dbReference>
<evidence type="ECO:0000259" key="3">
    <source>
        <dbReference type="Pfam" id="PF09992"/>
    </source>
</evidence>
<gene>
    <name evidence="4" type="ORF">ACFP4F_04200</name>
</gene>
<evidence type="ECO:0000259" key="2">
    <source>
        <dbReference type="Pfam" id="PF05036"/>
    </source>
</evidence>
<dbReference type="Gene3D" id="3.30.70.1070">
    <property type="entry name" value="Sporulation related repeat"/>
    <property type="match status" value="1"/>
</dbReference>
<feature type="region of interest" description="Disordered" evidence="1">
    <location>
        <begin position="273"/>
        <end position="306"/>
    </location>
</feature>
<evidence type="ECO:0000256" key="1">
    <source>
        <dbReference type="SAM" id="MobiDB-lite"/>
    </source>
</evidence>
<reference evidence="5" key="1">
    <citation type="journal article" date="2019" name="Int. J. Syst. Evol. Microbiol.">
        <title>The Global Catalogue of Microorganisms (GCM) 10K type strain sequencing project: providing services to taxonomists for standard genome sequencing and annotation.</title>
        <authorList>
            <consortium name="The Broad Institute Genomics Platform"/>
            <consortium name="The Broad Institute Genome Sequencing Center for Infectious Disease"/>
            <person name="Wu L."/>
            <person name="Ma J."/>
        </authorList>
    </citation>
    <scope>NUCLEOTIDE SEQUENCE [LARGE SCALE GENOMIC DNA]</scope>
    <source>
        <strain evidence="5">CGMCC 1.15180</strain>
    </source>
</reference>
<dbReference type="Pfam" id="PF09992">
    <property type="entry name" value="NAGPA"/>
    <property type="match status" value="1"/>
</dbReference>
<feature type="domain" description="SPOR" evidence="2">
    <location>
        <begin position="87"/>
        <end position="153"/>
    </location>
</feature>
<dbReference type="RefSeq" id="WP_382467329.1">
    <property type="nucleotide sequence ID" value="NZ_JBHSPX010000002.1"/>
</dbReference>
<evidence type="ECO:0000313" key="4">
    <source>
        <dbReference type="EMBL" id="MFC6061745.1"/>
    </source>
</evidence>
<feature type="domain" description="Phosphodiester glycosidase" evidence="3">
    <location>
        <begin position="332"/>
        <end position="523"/>
    </location>
</feature>
<dbReference type="SUPFAM" id="SSF110997">
    <property type="entry name" value="Sporulation related repeat"/>
    <property type="match status" value="1"/>
</dbReference>